<keyword evidence="1" id="KW-0378">Hydrolase</keyword>
<feature type="domain" description="Restriction endonuclease type II DpnII-like" evidence="2">
    <location>
        <begin position="18"/>
        <end position="301"/>
    </location>
</feature>
<accession>A0A0U9HCL8</accession>
<proteinExistence type="inferred from homology"/>
<dbReference type="STRING" id="224999.GCA_001485475_00344"/>
<dbReference type="EC" id="3.1.21.4" evidence="1"/>
<dbReference type="GO" id="GO:0009307">
    <property type="term" value="P:DNA restriction-modification system"/>
    <property type="evidence" value="ECO:0007669"/>
    <property type="project" value="UniProtKB-UniRule"/>
</dbReference>
<name>A0A0U9HCL8_9FIRM</name>
<dbReference type="OrthoDB" id="9771872at2"/>
<evidence type="ECO:0000256" key="1">
    <source>
        <dbReference type="PIRNR" id="PIRNR016080"/>
    </source>
</evidence>
<dbReference type="InterPro" id="IPR021191">
    <property type="entry name" value="Restrct_endonuc_II_DpnII"/>
</dbReference>
<gene>
    <name evidence="3" type="ORF">TSYNT_5188</name>
</gene>
<keyword evidence="1" id="KW-0680">Restriction system</keyword>
<keyword evidence="4" id="KW-1185">Reference proteome</keyword>
<keyword evidence="1" id="KW-0255">Endonuclease</keyword>
<evidence type="ECO:0000259" key="2">
    <source>
        <dbReference type="Pfam" id="PF04556"/>
    </source>
</evidence>
<protein>
    <recommendedName>
        <fullName evidence="1">Type-2 restriction enzyme</fullName>
        <ecNumber evidence="1">3.1.21.4</ecNumber>
    </recommendedName>
</protein>
<dbReference type="InterPro" id="IPR007637">
    <property type="entry name" value="Restrct_endonuc_II_DpnII-like"/>
</dbReference>
<dbReference type="RefSeq" id="WP_059031438.1">
    <property type="nucleotide sequence ID" value="NZ_DF976999.1"/>
</dbReference>
<comment type="function">
    <text evidence="1">A P subtype restriction enzyme that recognizes the double-stranded unmethylated sequence 5'-GATC-3'.</text>
</comment>
<dbReference type="Pfam" id="PF04556">
    <property type="entry name" value="DpnII"/>
    <property type="match status" value="1"/>
</dbReference>
<organism evidence="3">
    <name type="scientific">Tepidanaerobacter syntrophicus</name>
    <dbReference type="NCBI Taxonomy" id="224999"/>
    <lineage>
        <taxon>Bacteria</taxon>
        <taxon>Bacillati</taxon>
        <taxon>Bacillota</taxon>
        <taxon>Clostridia</taxon>
        <taxon>Thermosediminibacterales</taxon>
        <taxon>Tepidanaerobacteraceae</taxon>
        <taxon>Tepidanaerobacter</taxon>
    </lineage>
</organism>
<dbReference type="EMBL" id="DF976999">
    <property type="protein sequence ID" value="GAQ24362.1"/>
    <property type="molecule type" value="Genomic_DNA"/>
</dbReference>
<evidence type="ECO:0000313" key="3">
    <source>
        <dbReference type="EMBL" id="GAQ24362.1"/>
    </source>
</evidence>
<dbReference type="AlphaFoldDB" id="A0A0U9HCL8"/>
<dbReference type="Proteomes" id="UP000062160">
    <property type="component" value="Unassembled WGS sequence"/>
</dbReference>
<reference evidence="3" key="1">
    <citation type="journal article" date="2016" name="Genome Announc.">
        <title>Draft Genome Sequence of the Syntrophic Lactate-Degrading Bacterium Tepidanaerobacter syntrophicus JLT.</title>
        <authorList>
            <person name="Matsuura N."/>
            <person name="Ohashi A."/>
            <person name="Tourlousse D.M."/>
            <person name="Sekiguchi Y."/>
        </authorList>
    </citation>
    <scope>NUCLEOTIDE SEQUENCE [LARGE SCALE GENOMIC DNA]</scope>
    <source>
        <strain evidence="3">JL</strain>
    </source>
</reference>
<dbReference type="PIRSF" id="PIRSF016080">
    <property type="entry name" value="Restrict_endonuc_II_DpmII"/>
    <property type="match status" value="1"/>
</dbReference>
<comment type="catalytic activity">
    <reaction evidence="1">
        <text>Endonucleolytic cleavage of DNA to give specific double-stranded fragments with terminal 5'-phosphates.</text>
        <dbReference type="EC" id="3.1.21.4"/>
    </reaction>
</comment>
<sequence>MDSSYFARLKVDSAEAVIDKFYDTLIDTNRGYNFFVDWDKVKRNVEEYKIEFNILNTLIGSKNFDSDLRKILIEYPQVIPAIPILLAIRERKFKVVKDFIDDSSDTVTYDFSKRKLTSNDIDAITEFFNKTGLKRFFLELSSNSIQDYVTGIEVGMDTNARKNRSGHAMEMVLKPIIEDIIAKQRASYTMLYQKQFKYLEDNFDFKVNSSIKNRKADFIIIKDNRKVINIEVNFFSGSGSKPQEIVDSYIERQNELRENGFEFIWVTDGIGWKDQKNQIEKGFERVDYLLNLHFVRTGLLEEILWKI</sequence>
<dbReference type="GO" id="GO:0003677">
    <property type="term" value="F:DNA binding"/>
    <property type="evidence" value="ECO:0007669"/>
    <property type="project" value="UniProtKB-UniRule"/>
</dbReference>
<keyword evidence="1" id="KW-0540">Nuclease</keyword>
<evidence type="ECO:0000313" key="4">
    <source>
        <dbReference type="Proteomes" id="UP000062160"/>
    </source>
</evidence>
<dbReference type="GO" id="GO:0009036">
    <property type="term" value="F:type II site-specific deoxyribonuclease activity"/>
    <property type="evidence" value="ECO:0007669"/>
    <property type="project" value="UniProtKB-UniRule"/>
</dbReference>
<comment type="similarity">
    <text evidence="1">Belongs to the DpnII type II restriction endonuclease family.</text>
</comment>